<feature type="region of interest" description="Disordered" evidence="1">
    <location>
        <begin position="35"/>
        <end position="58"/>
    </location>
</feature>
<name>A0A4R6P5F1_NOCIG</name>
<evidence type="ECO:0000256" key="1">
    <source>
        <dbReference type="SAM" id="MobiDB-lite"/>
    </source>
</evidence>
<keyword evidence="3" id="KW-1185">Reference proteome</keyword>
<accession>A0A4R6P5F1</accession>
<dbReference type="EMBL" id="SNXK01000005">
    <property type="protein sequence ID" value="TDP33074.1"/>
    <property type="molecule type" value="Genomic_DNA"/>
</dbReference>
<evidence type="ECO:0000313" key="2">
    <source>
        <dbReference type="EMBL" id="TDP33074.1"/>
    </source>
</evidence>
<dbReference type="RefSeq" id="WP_157104662.1">
    <property type="nucleotide sequence ID" value="NZ_SNXK01000005.1"/>
</dbReference>
<dbReference type="Proteomes" id="UP000295087">
    <property type="component" value="Unassembled WGS sequence"/>
</dbReference>
<organism evidence="2 3">
    <name type="scientific">Nocardia ignorata</name>
    <dbReference type="NCBI Taxonomy" id="145285"/>
    <lineage>
        <taxon>Bacteria</taxon>
        <taxon>Bacillati</taxon>
        <taxon>Actinomycetota</taxon>
        <taxon>Actinomycetes</taxon>
        <taxon>Mycobacteriales</taxon>
        <taxon>Nocardiaceae</taxon>
        <taxon>Nocardia</taxon>
    </lineage>
</organism>
<protein>
    <submittedName>
        <fullName evidence="2">Uncharacterized protein</fullName>
    </submittedName>
</protein>
<comment type="caution">
    <text evidence="2">The sequence shown here is derived from an EMBL/GenBank/DDBJ whole genome shotgun (WGS) entry which is preliminary data.</text>
</comment>
<gene>
    <name evidence="2" type="ORF">DFR75_105312</name>
</gene>
<dbReference type="AlphaFoldDB" id="A0A4R6P5F1"/>
<sequence length="58" mass="5872">MSSLAPPTRGRQPAVADLAALLEAMREAGWVATAPNPAEGAMPTEATSLLIDVPGGRS</sequence>
<evidence type="ECO:0000313" key="3">
    <source>
        <dbReference type="Proteomes" id="UP000295087"/>
    </source>
</evidence>
<proteinExistence type="predicted"/>
<reference evidence="2 3" key="1">
    <citation type="submission" date="2019-03" db="EMBL/GenBank/DDBJ databases">
        <title>Genomic Encyclopedia of Type Strains, Phase IV (KMG-IV): sequencing the most valuable type-strain genomes for metagenomic binning, comparative biology and taxonomic classification.</title>
        <authorList>
            <person name="Goeker M."/>
        </authorList>
    </citation>
    <scope>NUCLEOTIDE SEQUENCE [LARGE SCALE GENOMIC DNA]</scope>
    <source>
        <strain evidence="2 3">DSM 44496</strain>
    </source>
</reference>